<dbReference type="Proteomes" id="UP000191089">
    <property type="component" value="Unassembled WGS sequence"/>
</dbReference>
<reference evidence="1 2" key="1">
    <citation type="submission" date="2015-12" db="EMBL/GenBank/DDBJ databases">
        <authorList>
            <person name="Bansal K."/>
            <person name="Midha S."/>
            <person name="Patil P.B."/>
        </authorList>
    </citation>
    <scope>NUCLEOTIDE SEQUENCE [LARGE SCALE GENOMIC DNA]</scope>
    <source>
        <strain evidence="1 2">LMG558</strain>
    </source>
</reference>
<proteinExistence type="predicted"/>
<accession>A0ABX3M811</accession>
<evidence type="ECO:0000313" key="2">
    <source>
        <dbReference type="Proteomes" id="UP000191089"/>
    </source>
</evidence>
<gene>
    <name evidence="1" type="ORF">Xcaj_15930</name>
</gene>
<comment type="caution">
    <text evidence="1">The sequence shown here is derived from an EMBL/GenBank/DDBJ whole genome shotgun (WGS) entry which is preliminary data.</text>
</comment>
<dbReference type="EMBL" id="LOKQ01000281">
    <property type="protein sequence ID" value="OOX10451.1"/>
    <property type="molecule type" value="Genomic_DNA"/>
</dbReference>
<sequence>MLTILHPELYQQILSYPIGIMAALDPDGGNPYLIVKATKEFLLAAKISGFIKVYVCPADLGGTDTLALVFAFYDDEDEPLIIRTPLVDDVESRHLLATLTSPLVNVHFFDEHGREFLVYEAELDLPKVTRARLDGLRLLESDFIQAQNMLHGVAHWFGLRTSQDDEEALTVRLVHNPFGESLAIQDSRYPLHQHHGGKGYSISMLEREEPGNFQEEDIIKCLAMCFPQSQIYHSPLRTTDREEICDVLVVTDDRLLIIQAKDSPNIERIVKQKLSRKQTNAMTAFKKAVGQVRGAHSYIKAGKGTLRYILNGEEHSIDIGQRELFAITIIKEVFERESEEYAKVLNALMVERGIPCYVISYGMFYELCYRVHNPDKFFQFSEEMVESIKHLRDLPIINFHG</sequence>
<keyword evidence="2" id="KW-1185">Reference proteome</keyword>
<evidence type="ECO:0000313" key="1">
    <source>
        <dbReference type="EMBL" id="OOX10451.1"/>
    </source>
</evidence>
<dbReference type="RefSeq" id="WP_039417612.1">
    <property type="nucleotide sequence ID" value="NZ_LOKQ01000281.1"/>
</dbReference>
<organism evidence="1 2">
    <name type="scientific">Xanthomonas axonopodis pv. cajani</name>
    <dbReference type="NCBI Taxonomy" id="487827"/>
    <lineage>
        <taxon>Bacteria</taxon>
        <taxon>Pseudomonadati</taxon>
        <taxon>Pseudomonadota</taxon>
        <taxon>Gammaproteobacteria</taxon>
        <taxon>Lysobacterales</taxon>
        <taxon>Lysobacteraceae</taxon>
        <taxon>Xanthomonas</taxon>
    </lineage>
</organism>
<name>A0ABX3M811_9XANT</name>
<protein>
    <submittedName>
        <fullName evidence="1">Uncharacterized protein</fullName>
    </submittedName>
</protein>